<evidence type="ECO:0000313" key="3">
    <source>
        <dbReference type="EMBL" id="HBU51987.1"/>
    </source>
</evidence>
<dbReference type="EMBL" id="DONK01000183">
    <property type="protein sequence ID" value="HBU51987.1"/>
    <property type="molecule type" value="Genomic_DNA"/>
</dbReference>
<protein>
    <submittedName>
        <fullName evidence="3">Alkaline phosphatase</fullName>
    </submittedName>
</protein>
<dbReference type="PANTHER" id="PTHR43606:SF1">
    <property type="entry name" value="PHOD-LIKE PHOSPHATASE METALLOPHOSPHATASE DOMAIN-CONTAINING PROTEIN"/>
    <property type="match status" value="1"/>
</dbReference>
<dbReference type="SUPFAM" id="SSF56300">
    <property type="entry name" value="Metallo-dependent phosphatases"/>
    <property type="match status" value="1"/>
</dbReference>
<dbReference type="AlphaFoldDB" id="A0A358E0N8"/>
<evidence type="ECO:0000259" key="1">
    <source>
        <dbReference type="Pfam" id="PF09423"/>
    </source>
</evidence>
<dbReference type="Pfam" id="PF09423">
    <property type="entry name" value="PhoD"/>
    <property type="match status" value="1"/>
</dbReference>
<name>A0A358E0N8_9ALTE</name>
<comment type="caution">
    <text evidence="3">The sequence shown here is derived from an EMBL/GenBank/DDBJ whole genome shotgun (WGS) entry which is preliminary data.</text>
</comment>
<feature type="domain" description="Phospholipase D N-terminal" evidence="2">
    <location>
        <begin position="39"/>
        <end position="112"/>
    </location>
</feature>
<accession>A0A358E0N8</accession>
<evidence type="ECO:0000313" key="4">
    <source>
        <dbReference type="Proteomes" id="UP000264779"/>
    </source>
</evidence>
<dbReference type="Gene3D" id="2.60.40.380">
    <property type="entry name" value="Purple acid phosphatase-like, N-terminal"/>
    <property type="match status" value="1"/>
</dbReference>
<feature type="domain" description="PhoD-like phosphatase metallophosphatase" evidence="1">
    <location>
        <begin position="143"/>
        <end position="491"/>
    </location>
</feature>
<dbReference type="InterPro" id="IPR029052">
    <property type="entry name" value="Metallo-depent_PP-like"/>
</dbReference>
<dbReference type="PANTHER" id="PTHR43606">
    <property type="entry name" value="PHOSPHATASE, PUTATIVE (AFU_ORTHOLOGUE AFUA_6G08710)-RELATED"/>
    <property type="match status" value="1"/>
</dbReference>
<dbReference type="InterPro" id="IPR052900">
    <property type="entry name" value="Phospholipid_Metab_Enz"/>
</dbReference>
<evidence type="ECO:0000259" key="2">
    <source>
        <dbReference type="Pfam" id="PF16655"/>
    </source>
</evidence>
<dbReference type="InterPro" id="IPR032093">
    <property type="entry name" value="PhoD_N"/>
</dbReference>
<dbReference type="Gene3D" id="3.60.21.70">
    <property type="entry name" value="PhoD-like phosphatase"/>
    <property type="match status" value="1"/>
</dbReference>
<gene>
    <name evidence="3" type="ORF">DEB45_12070</name>
</gene>
<reference evidence="3 4" key="1">
    <citation type="journal article" date="2018" name="Nat. Biotechnol.">
        <title>A standardized bacterial taxonomy based on genome phylogeny substantially revises the tree of life.</title>
        <authorList>
            <person name="Parks D.H."/>
            <person name="Chuvochina M."/>
            <person name="Waite D.W."/>
            <person name="Rinke C."/>
            <person name="Skarshewski A."/>
            <person name="Chaumeil P.A."/>
            <person name="Hugenholtz P."/>
        </authorList>
    </citation>
    <scope>NUCLEOTIDE SEQUENCE [LARGE SCALE GENOMIC DNA]</scope>
    <source>
        <strain evidence="3">UBA11621</strain>
    </source>
</reference>
<dbReference type="InterPro" id="IPR018946">
    <property type="entry name" value="PhoD-like_MPP"/>
</dbReference>
<dbReference type="Proteomes" id="UP000264779">
    <property type="component" value="Unassembled WGS sequence"/>
</dbReference>
<dbReference type="Pfam" id="PF16655">
    <property type="entry name" value="PhoD_N"/>
    <property type="match status" value="1"/>
</dbReference>
<sequence length="521" mass="58805">MIRRDFIKLSLATAGLPVVGCAQTSNPFVYRCAITSGPAVGSATQYSAIIWCRANRNSVLAVEISETESFNNIVTVIGSEAQADRDFNCKATLTSLKPGTEYYYRCHMRDTETGVRISDDVSGRFCTAHATAAALSFCWSGDTAGQGYGIDPTHGGMKTYQVMLQHQPDFLVHCGDQIYADNPILPELKAEDGSVWQNRHADYVDHVAQTTQDFRDRFYYNYFDPHFAAFHRHVATYYLWDDHEVRNNWYPNQIVEDQRYETKQASTLAQRARTAMVECNPLPDTARQQLYQHVSRGPLLDLFLVDMRSYRTANRTPSQTREDVKEHIFGAQQLAWLKASLLDAKGVWKIIALDMPIGLVVEDYHDGTIEAVANRDGPVTGREVDVAELLSFIKLHDIENVHFITADVHYCASHYYSPTNAQFKQFKPFWEFVSGPLHAGTFGSNRLDNTFGPELVFKGIPDDLPPNLSPVSGYQFFGVMSIDAQSQKLTVSHINREGDVLWSKVLKPEKQRAAQQYQQSL</sequence>
<dbReference type="InterPro" id="IPR038607">
    <property type="entry name" value="PhoD-like_sf"/>
</dbReference>
<organism evidence="3 4">
    <name type="scientific">Alteromonas australica</name>
    <dbReference type="NCBI Taxonomy" id="589873"/>
    <lineage>
        <taxon>Bacteria</taxon>
        <taxon>Pseudomonadati</taxon>
        <taxon>Pseudomonadota</taxon>
        <taxon>Gammaproteobacteria</taxon>
        <taxon>Alteromonadales</taxon>
        <taxon>Alteromonadaceae</taxon>
        <taxon>Alteromonas/Salinimonas group</taxon>
        <taxon>Alteromonas</taxon>
    </lineage>
</organism>
<proteinExistence type="predicted"/>